<keyword evidence="1" id="KW-0812">Transmembrane</keyword>
<comment type="caution">
    <text evidence="2">The sequence shown here is derived from an EMBL/GenBank/DDBJ whole genome shotgun (WGS) entry which is preliminary data.</text>
</comment>
<keyword evidence="1" id="KW-1133">Transmembrane helix</keyword>
<keyword evidence="1" id="KW-0472">Membrane</keyword>
<dbReference type="EMBL" id="MU251425">
    <property type="protein sequence ID" value="KAG9235671.1"/>
    <property type="molecule type" value="Genomic_DNA"/>
</dbReference>
<evidence type="ECO:0000313" key="3">
    <source>
        <dbReference type="Proteomes" id="UP000824998"/>
    </source>
</evidence>
<dbReference type="Proteomes" id="UP000824998">
    <property type="component" value="Unassembled WGS sequence"/>
</dbReference>
<feature type="non-terminal residue" evidence="2">
    <location>
        <position position="80"/>
    </location>
</feature>
<dbReference type="AlphaFoldDB" id="A0A9P7YL95"/>
<sequence length="80" mass="9392">MVHDHTIGVSQLDKLYFLLFYCFIFFFTLDLGNLSDCRFFVRVGFSRGVLGGVLSILSCSRKAIGFYSFIRMRWHRWALV</sequence>
<feature type="transmembrane region" description="Helical" evidence="1">
    <location>
        <begin position="49"/>
        <end position="70"/>
    </location>
</feature>
<reference evidence="2" key="1">
    <citation type="journal article" date="2021" name="IMA Fungus">
        <title>Genomic characterization of three marine fungi, including Emericellopsis atlantica sp. nov. with signatures of a generalist lifestyle and marine biomass degradation.</title>
        <authorList>
            <person name="Hagestad O.C."/>
            <person name="Hou L."/>
            <person name="Andersen J.H."/>
            <person name="Hansen E.H."/>
            <person name="Altermark B."/>
            <person name="Li C."/>
            <person name="Kuhnert E."/>
            <person name="Cox R.J."/>
            <person name="Crous P.W."/>
            <person name="Spatafora J.W."/>
            <person name="Lail K."/>
            <person name="Amirebrahimi M."/>
            <person name="Lipzen A."/>
            <person name="Pangilinan J."/>
            <person name="Andreopoulos W."/>
            <person name="Hayes R.D."/>
            <person name="Ng V."/>
            <person name="Grigoriev I.V."/>
            <person name="Jackson S.A."/>
            <person name="Sutton T.D.S."/>
            <person name="Dobson A.D.W."/>
            <person name="Rama T."/>
        </authorList>
    </citation>
    <scope>NUCLEOTIDE SEQUENCE</scope>
    <source>
        <strain evidence="2">TRa018bII</strain>
    </source>
</reference>
<name>A0A9P7YL95_9HELO</name>
<evidence type="ECO:0000313" key="2">
    <source>
        <dbReference type="EMBL" id="KAG9235671.1"/>
    </source>
</evidence>
<gene>
    <name evidence="2" type="ORF">BJ875DRAFT_458443</name>
</gene>
<feature type="transmembrane region" description="Helical" evidence="1">
    <location>
        <begin position="12"/>
        <end position="29"/>
    </location>
</feature>
<accession>A0A9P7YL95</accession>
<evidence type="ECO:0000256" key="1">
    <source>
        <dbReference type="SAM" id="Phobius"/>
    </source>
</evidence>
<proteinExistence type="predicted"/>
<organism evidence="2 3">
    <name type="scientific">Amylocarpus encephaloides</name>
    <dbReference type="NCBI Taxonomy" id="45428"/>
    <lineage>
        <taxon>Eukaryota</taxon>
        <taxon>Fungi</taxon>
        <taxon>Dikarya</taxon>
        <taxon>Ascomycota</taxon>
        <taxon>Pezizomycotina</taxon>
        <taxon>Leotiomycetes</taxon>
        <taxon>Helotiales</taxon>
        <taxon>Helotiales incertae sedis</taxon>
        <taxon>Amylocarpus</taxon>
    </lineage>
</organism>
<keyword evidence="3" id="KW-1185">Reference proteome</keyword>
<protein>
    <submittedName>
        <fullName evidence="2">Uncharacterized protein</fullName>
    </submittedName>
</protein>